<evidence type="ECO:0000259" key="2">
    <source>
        <dbReference type="PROSITE" id="PS50110"/>
    </source>
</evidence>
<keyword evidence="1" id="KW-0597">Phosphoprotein</keyword>
<evidence type="ECO:0000313" key="3">
    <source>
        <dbReference type="EMBL" id="MDM1050402.1"/>
    </source>
</evidence>
<organism evidence="3 4">
    <name type="scientific">Sphingobacterium hotanense</name>
    <dbReference type="NCBI Taxonomy" id="649196"/>
    <lineage>
        <taxon>Bacteria</taxon>
        <taxon>Pseudomonadati</taxon>
        <taxon>Bacteroidota</taxon>
        <taxon>Sphingobacteriia</taxon>
        <taxon>Sphingobacteriales</taxon>
        <taxon>Sphingobacteriaceae</taxon>
        <taxon>Sphingobacterium</taxon>
    </lineage>
</organism>
<accession>A0ABT7NT65</accession>
<dbReference type="InterPro" id="IPR058245">
    <property type="entry name" value="NreC/VraR/RcsB-like_REC"/>
</dbReference>
<reference evidence="3" key="1">
    <citation type="submission" date="2020-06" db="EMBL/GenBank/DDBJ databases">
        <authorList>
            <person name="Dong N."/>
        </authorList>
    </citation>
    <scope>NUCLEOTIDE SEQUENCE</scope>
    <source>
        <strain evidence="3">R1692</strain>
    </source>
</reference>
<name>A0ABT7NT65_9SPHI</name>
<evidence type="ECO:0000313" key="4">
    <source>
        <dbReference type="Proteomes" id="UP001170954"/>
    </source>
</evidence>
<dbReference type="PROSITE" id="PS50110">
    <property type="entry name" value="RESPONSE_REGULATORY"/>
    <property type="match status" value="1"/>
</dbReference>
<dbReference type="Pfam" id="PF00072">
    <property type="entry name" value="Response_reg"/>
    <property type="match status" value="1"/>
</dbReference>
<sequence>MKSINVALIDDSSIYRELLKMILRSVPDYKFNILFEAETLVGIEDNKQYHEELDVILLDIMMPDIDGVTGIPILQDLFPTSSIIMVSDVESPKVKEECIEKGAMSYIIKSAVQTRLAPEIIAYCNN</sequence>
<gene>
    <name evidence="3" type="ORF">HX018_19365</name>
</gene>
<dbReference type="InterPro" id="IPR001789">
    <property type="entry name" value="Sig_transdc_resp-reg_receiver"/>
</dbReference>
<dbReference type="PANTHER" id="PTHR45566:SF1">
    <property type="entry name" value="HTH-TYPE TRANSCRIPTIONAL REGULATOR YHJB-RELATED"/>
    <property type="match status" value="1"/>
</dbReference>
<dbReference type="InterPro" id="IPR051015">
    <property type="entry name" value="EvgA-like"/>
</dbReference>
<dbReference type="PANTHER" id="PTHR45566">
    <property type="entry name" value="HTH-TYPE TRANSCRIPTIONAL REGULATOR YHJB-RELATED"/>
    <property type="match status" value="1"/>
</dbReference>
<dbReference type="InterPro" id="IPR011006">
    <property type="entry name" value="CheY-like_superfamily"/>
</dbReference>
<dbReference type="RefSeq" id="WP_286652435.1">
    <property type="nucleotide sequence ID" value="NZ_JACAGK010000093.1"/>
</dbReference>
<keyword evidence="4" id="KW-1185">Reference proteome</keyword>
<dbReference type="EMBL" id="JACAGK010000093">
    <property type="protein sequence ID" value="MDM1050402.1"/>
    <property type="molecule type" value="Genomic_DNA"/>
</dbReference>
<feature type="domain" description="Response regulatory" evidence="2">
    <location>
        <begin position="5"/>
        <end position="124"/>
    </location>
</feature>
<evidence type="ECO:0000256" key="1">
    <source>
        <dbReference type="PROSITE-ProRule" id="PRU00169"/>
    </source>
</evidence>
<dbReference type="SUPFAM" id="SSF52172">
    <property type="entry name" value="CheY-like"/>
    <property type="match status" value="1"/>
</dbReference>
<proteinExistence type="predicted"/>
<dbReference type="SMART" id="SM00448">
    <property type="entry name" value="REC"/>
    <property type="match status" value="1"/>
</dbReference>
<dbReference type="CDD" id="cd17535">
    <property type="entry name" value="REC_NarL-like"/>
    <property type="match status" value="1"/>
</dbReference>
<protein>
    <submittedName>
        <fullName evidence="3">Response regulator transcription factor</fullName>
    </submittedName>
</protein>
<comment type="caution">
    <text evidence="3">The sequence shown here is derived from an EMBL/GenBank/DDBJ whole genome shotgun (WGS) entry which is preliminary data.</text>
</comment>
<feature type="modified residue" description="4-aspartylphosphate" evidence="1">
    <location>
        <position position="59"/>
    </location>
</feature>
<dbReference type="Proteomes" id="UP001170954">
    <property type="component" value="Unassembled WGS sequence"/>
</dbReference>
<dbReference type="Gene3D" id="3.40.50.2300">
    <property type="match status" value="1"/>
</dbReference>
<reference evidence="3" key="2">
    <citation type="journal article" date="2022" name="Sci. Total Environ.">
        <title>Prevalence, transmission, and molecular epidemiology of tet(X)-positive bacteria among humans, animals, and environmental niches in China: An epidemiological, and genomic-based study.</title>
        <authorList>
            <person name="Dong N."/>
            <person name="Zeng Y."/>
            <person name="Cai C."/>
            <person name="Sun C."/>
            <person name="Lu J."/>
            <person name="Liu C."/>
            <person name="Zhou H."/>
            <person name="Sun Q."/>
            <person name="Shu L."/>
            <person name="Wang H."/>
            <person name="Wang Y."/>
            <person name="Wang S."/>
            <person name="Wu C."/>
            <person name="Chan E.W."/>
            <person name="Chen G."/>
            <person name="Shen Z."/>
            <person name="Chen S."/>
            <person name="Zhang R."/>
        </authorList>
    </citation>
    <scope>NUCLEOTIDE SEQUENCE</scope>
    <source>
        <strain evidence="3">R1692</strain>
    </source>
</reference>